<dbReference type="EMBL" id="FMDN01000020">
    <property type="protein sequence ID" value="SCG64741.1"/>
    <property type="molecule type" value="Genomic_DNA"/>
</dbReference>
<proteinExistence type="predicted"/>
<name>A0A1C5J3A1_9ACTN</name>
<evidence type="ECO:0000313" key="2">
    <source>
        <dbReference type="Proteomes" id="UP000199408"/>
    </source>
</evidence>
<dbReference type="Proteomes" id="UP000199408">
    <property type="component" value="Unassembled WGS sequence"/>
</dbReference>
<organism evidence="1 2">
    <name type="scientific">Micromonospora halophytica</name>
    <dbReference type="NCBI Taxonomy" id="47864"/>
    <lineage>
        <taxon>Bacteria</taxon>
        <taxon>Bacillati</taxon>
        <taxon>Actinomycetota</taxon>
        <taxon>Actinomycetes</taxon>
        <taxon>Micromonosporales</taxon>
        <taxon>Micromonosporaceae</taxon>
        <taxon>Micromonospora</taxon>
    </lineage>
</organism>
<protein>
    <submittedName>
        <fullName evidence="1">Uncharacterized protein</fullName>
    </submittedName>
</protein>
<dbReference type="RefSeq" id="WP_245675648.1">
    <property type="nucleotide sequence ID" value="NZ_FMDN01000020.1"/>
</dbReference>
<gene>
    <name evidence="1" type="ORF">GA0070560_12068</name>
</gene>
<reference evidence="2" key="1">
    <citation type="submission" date="2016-06" db="EMBL/GenBank/DDBJ databases">
        <authorList>
            <person name="Varghese N."/>
        </authorList>
    </citation>
    <scope>NUCLEOTIDE SEQUENCE [LARGE SCALE GENOMIC DNA]</scope>
    <source>
        <strain evidence="2">DSM 43171</strain>
    </source>
</reference>
<accession>A0A1C5J3A1</accession>
<evidence type="ECO:0000313" key="1">
    <source>
        <dbReference type="EMBL" id="SCG64741.1"/>
    </source>
</evidence>
<sequence>MVVRREVLRGQVWFDCPTICVEDSADLLALHLPPDAEFGFPDHGAFPCGRHGSAPAIVRPPCGPDRLAAAPPAGDAG</sequence>
<keyword evidence="2" id="KW-1185">Reference proteome</keyword>
<dbReference type="AlphaFoldDB" id="A0A1C5J3A1"/>